<dbReference type="InterPro" id="IPR007627">
    <property type="entry name" value="RNA_pol_sigma70_r2"/>
</dbReference>
<protein>
    <submittedName>
        <fullName evidence="4">Sigma-70 family RNA polymerase sigma factor</fullName>
    </submittedName>
</protein>
<comment type="caution">
    <text evidence="4">The sequence shown here is derived from an EMBL/GenBank/DDBJ whole genome shotgun (WGS) entry which is preliminary data.</text>
</comment>
<name>A0A174SI55_9FIRM</name>
<dbReference type="InterPro" id="IPR014284">
    <property type="entry name" value="RNA_pol_sigma-70_dom"/>
</dbReference>
<dbReference type="EMBL" id="QSON01000011">
    <property type="protein sequence ID" value="RGJ00319.1"/>
    <property type="molecule type" value="Genomic_DNA"/>
</dbReference>
<dbReference type="NCBIfam" id="TIGR02937">
    <property type="entry name" value="sigma70-ECF"/>
    <property type="match status" value="1"/>
</dbReference>
<proteinExistence type="predicted"/>
<dbReference type="InterPro" id="IPR013324">
    <property type="entry name" value="RNA_pol_sigma_r3/r4-like"/>
</dbReference>
<dbReference type="Proteomes" id="UP000263014">
    <property type="component" value="Unassembled WGS sequence"/>
</dbReference>
<dbReference type="EMBL" id="QSSQ01000014">
    <property type="protein sequence ID" value="RGM03428.1"/>
    <property type="molecule type" value="Genomic_DNA"/>
</dbReference>
<dbReference type="OrthoDB" id="1906424at2"/>
<gene>
    <name evidence="4" type="ORF">DXC39_15520</name>
    <name evidence="3" type="ORF">DXD79_21080</name>
    <name evidence="2" type="ORF">GNE07_25675</name>
</gene>
<reference evidence="5 6" key="1">
    <citation type="submission" date="2018-08" db="EMBL/GenBank/DDBJ databases">
        <title>A genome reference for cultivated species of the human gut microbiota.</title>
        <authorList>
            <person name="Zou Y."/>
            <person name="Xue W."/>
            <person name="Luo G."/>
        </authorList>
    </citation>
    <scope>NUCLEOTIDE SEQUENCE [LARGE SCALE GENOMIC DNA]</scope>
    <source>
        <strain evidence="4 5">TF05-11AC</strain>
        <strain evidence="3 6">TM09-12</strain>
    </source>
</reference>
<evidence type="ECO:0000313" key="4">
    <source>
        <dbReference type="EMBL" id="RGM03428.1"/>
    </source>
</evidence>
<evidence type="ECO:0000313" key="7">
    <source>
        <dbReference type="Proteomes" id="UP000434223"/>
    </source>
</evidence>
<dbReference type="SUPFAM" id="SSF88946">
    <property type="entry name" value="Sigma2 domain of RNA polymerase sigma factors"/>
    <property type="match status" value="1"/>
</dbReference>
<dbReference type="GO" id="GO:0003700">
    <property type="term" value="F:DNA-binding transcription factor activity"/>
    <property type="evidence" value="ECO:0007669"/>
    <property type="project" value="InterPro"/>
</dbReference>
<dbReference type="Proteomes" id="UP000434223">
    <property type="component" value="Unassembled WGS sequence"/>
</dbReference>
<reference evidence="2 7" key="2">
    <citation type="submission" date="2019-09" db="EMBL/GenBank/DDBJ databases">
        <title>Draft genome sequencing of Hungatella hathewayi 123Y-2.</title>
        <authorList>
            <person name="Lv Q."/>
            <person name="Li S."/>
        </authorList>
    </citation>
    <scope>NUCLEOTIDE SEQUENCE [LARGE SCALE GENOMIC DNA]</scope>
    <source>
        <strain evidence="2 7">123Y-2</strain>
    </source>
</reference>
<evidence type="ECO:0000313" key="5">
    <source>
        <dbReference type="Proteomes" id="UP000261257"/>
    </source>
</evidence>
<dbReference type="AlphaFoldDB" id="A0A174SI55"/>
<evidence type="ECO:0000313" key="2">
    <source>
        <dbReference type="EMBL" id="MUB66413.1"/>
    </source>
</evidence>
<sequence length="192" mass="21775">MRKDGILTEEQRCLVAEHMSVVHWVIVSGIHVNERIYGFSYDDLFQEGCVWLCRAAVSYDASLSQFSTYARKVVRNGLLSYCRGMCDKQRHFTRLELGEHGELVADGAAIDHVDESSAHISMLETLLLLESRKQDYSGIARLGIEALELKIKGSSIKEIAQMYDVPSSYVGAWISRSAKKLRKDRIFLDSIR</sequence>
<evidence type="ECO:0000313" key="3">
    <source>
        <dbReference type="EMBL" id="RGJ00319.1"/>
    </source>
</evidence>
<dbReference type="EMBL" id="WNME01000025">
    <property type="protein sequence ID" value="MUB66413.1"/>
    <property type="molecule type" value="Genomic_DNA"/>
</dbReference>
<evidence type="ECO:0000259" key="1">
    <source>
        <dbReference type="Pfam" id="PF04542"/>
    </source>
</evidence>
<dbReference type="Proteomes" id="UP000261257">
    <property type="component" value="Unassembled WGS sequence"/>
</dbReference>
<dbReference type="SUPFAM" id="SSF88659">
    <property type="entry name" value="Sigma3 and sigma4 domains of RNA polymerase sigma factors"/>
    <property type="match status" value="1"/>
</dbReference>
<dbReference type="Pfam" id="PF04542">
    <property type="entry name" value="Sigma70_r2"/>
    <property type="match status" value="1"/>
</dbReference>
<organism evidence="4 5">
    <name type="scientific">Hungatella hathewayi</name>
    <dbReference type="NCBI Taxonomy" id="154046"/>
    <lineage>
        <taxon>Bacteria</taxon>
        <taxon>Bacillati</taxon>
        <taxon>Bacillota</taxon>
        <taxon>Clostridia</taxon>
        <taxon>Lachnospirales</taxon>
        <taxon>Lachnospiraceae</taxon>
        <taxon>Hungatella</taxon>
    </lineage>
</organism>
<dbReference type="Gene3D" id="1.10.1740.10">
    <property type="match status" value="1"/>
</dbReference>
<feature type="domain" description="RNA polymerase sigma-70 region 2" evidence="1">
    <location>
        <begin position="38"/>
        <end position="83"/>
    </location>
</feature>
<dbReference type="RefSeq" id="WP_055650203.1">
    <property type="nucleotide sequence ID" value="NZ_CABJBJ010000033.1"/>
</dbReference>
<accession>A0A174SI55</accession>
<evidence type="ECO:0000313" key="6">
    <source>
        <dbReference type="Proteomes" id="UP000263014"/>
    </source>
</evidence>
<dbReference type="InterPro" id="IPR013325">
    <property type="entry name" value="RNA_pol_sigma_r2"/>
</dbReference>
<dbReference type="GO" id="GO:0006352">
    <property type="term" value="P:DNA-templated transcription initiation"/>
    <property type="evidence" value="ECO:0007669"/>
    <property type="project" value="InterPro"/>
</dbReference>